<dbReference type="InterPro" id="IPR027417">
    <property type="entry name" value="P-loop_NTPase"/>
</dbReference>
<keyword evidence="8" id="KW-0325">Glycoprotein</keyword>
<dbReference type="WBParaSite" id="Pan_g9538.t1">
    <property type="protein sequence ID" value="Pan_g9538.t1"/>
    <property type="gene ID" value="Pan_g9538"/>
</dbReference>
<evidence type="ECO:0000256" key="5">
    <source>
        <dbReference type="ARBA" id="ARBA00022968"/>
    </source>
</evidence>
<comment type="subcellular location">
    <subcellularLocation>
        <location evidence="1 9">Membrane</location>
        <topology evidence="1 9">Single-pass type II membrane protein</topology>
    </subcellularLocation>
</comment>
<keyword evidence="7 9" id="KW-0472">Membrane</keyword>
<keyword evidence="11" id="KW-1185">Reference proteome</keyword>
<evidence type="ECO:0000313" key="11">
    <source>
        <dbReference type="Proteomes" id="UP000492821"/>
    </source>
</evidence>
<dbReference type="Gene3D" id="3.40.50.300">
    <property type="entry name" value="P-loop containing nucleotide triphosphate hydrolases"/>
    <property type="match status" value="1"/>
</dbReference>
<comment type="similarity">
    <text evidence="2 9">Belongs to the sulfotransferase 6 family.</text>
</comment>
<feature type="compositionally biased region" description="Acidic residues" evidence="10">
    <location>
        <begin position="442"/>
        <end position="452"/>
    </location>
</feature>
<sequence>MPNSTEHSRRQALTSTACRRPSAYITMKTDNRAMRQRCTGIISIVFILLGIGLFISYFYVDFHDFGDASYTSIGFTSRYSIDEMRGFAYKNGLSRNFKPKLYVRWNLSFNRMFEDSENKFDLAGKDVLVFLHIQKTAGTSFERFLVRYLDTPTPCSCNLGKKRCNCPRPHAPAKSKASWLFSRYSTGWACGLHADFTELSVSGCVDHVMDKREGTHKKRRYFYTTFLRDPVSRFISEYRHVERGATWLASRHVCNGKPPTPDQLPMCFDPDVGWEGVPIEEFLSCPYNLAFNRMTRMLADLTLVHCYDHSSMNSSTRDRIMLESAKNNLRNFAFFGIKERMDDSQFMFEKAFNMKFTQSLAQWNKSKSDANGLTPRELQAIRDKNYLDIQLYEFAVRLFDKRLALLKSNFDSTETGQNINPKAVVYVKSNPPKAALPPQTSAEDEDDEDSEIEQTSTDKDDVYDESEYFNE</sequence>
<evidence type="ECO:0000256" key="6">
    <source>
        <dbReference type="ARBA" id="ARBA00022989"/>
    </source>
</evidence>
<evidence type="ECO:0000256" key="1">
    <source>
        <dbReference type="ARBA" id="ARBA00004606"/>
    </source>
</evidence>
<organism evidence="11 12">
    <name type="scientific">Panagrellus redivivus</name>
    <name type="common">Microworm</name>
    <dbReference type="NCBI Taxonomy" id="6233"/>
    <lineage>
        <taxon>Eukaryota</taxon>
        <taxon>Metazoa</taxon>
        <taxon>Ecdysozoa</taxon>
        <taxon>Nematoda</taxon>
        <taxon>Chromadorea</taxon>
        <taxon>Rhabditida</taxon>
        <taxon>Tylenchina</taxon>
        <taxon>Panagrolaimomorpha</taxon>
        <taxon>Panagrolaimoidea</taxon>
        <taxon>Panagrolaimidae</taxon>
        <taxon>Panagrellus</taxon>
    </lineage>
</organism>
<comment type="catalytic activity">
    <reaction evidence="9">
        <text>alpha-D-glucosaminyl-[heparan sulfate](n) + 3'-phosphoadenylyl sulfate = 6-sulfo-alpha-D-glucosaminyl-[heparan sulfate](n) + adenosine 3',5'-bisphosphate + H(+)</text>
        <dbReference type="Rhea" id="RHEA:56604"/>
        <dbReference type="Rhea" id="RHEA-COMP:9830"/>
        <dbReference type="Rhea" id="RHEA-COMP:14621"/>
        <dbReference type="ChEBI" id="CHEBI:15378"/>
        <dbReference type="ChEBI" id="CHEBI:58339"/>
        <dbReference type="ChEBI" id="CHEBI:58343"/>
        <dbReference type="ChEBI" id="CHEBI:58388"/>
        <dbReference type="ChEBI" id="CHEBI:140604"/>
    </reaction>
</comment>
<evidence type="ECO:0000256" key="8">
    <source>
        <dbReference type="ARBA" id="ARBA00023180"/>
    </source>
</evidence>
<proteinExistence type="inferred from homology"/>
<dbReference type="InterPro" id="IPR010635">
    <property type="entry name" value="Heparan_SO4-6-sulfoTrfase"/>
</dbReference>
<protein>
    <recommendedName>
        <fullName evidence="9">Heparan-sulfate 6-O-sulfotransferase</fullName>
        <ecNumber evidence="9">2.8.2.-</ecNumber>
    </recommendedName>
</protein>
<dbReference type="AlphaFoldDB" id="A0A7E4WCA1"/>
<feature type="compositionally biased region" description="Acidic residues" evidence="10">
    <location>
        <begin position="461"/>
        <end position="471"/>
    </location>
</feature>
<keyword evidence="6 9" id="KW-1133">Transmembrane helix</keyword>
<reference evidence="12" key="2">
    <citation type="submission" date="2020-10" db="UniProtKB">
        <authorList>
            <consortium name="WormBaseParasite"/>
        </authorList>
    </citation>
    <scope>IDENTIFICATION</scope>
</reference>
<evidence type="ECO:0000256" key="9">
    <source>
        <dbReference type="RuleBase" id="RU364122"/>
    </source>
</evidence>
<dbReference type="PANTHER" id="PTHR12812:SF0">
    <property type="entry name" value="HEPARAN-SULFATE 6-O-SULFOTRANSFERASE"/>
    <property type="match status" value="1"/>
</dbReference>
<evidence type="ECO:0000256" key="10">
    <source>
        <dbReference type="SAM" id="MobiDB-lite"/>
    </source>
</evidence>
<evidence type="ECO:0000256" key="3">
    <source>
        <dbReference type="ARBA" id="ARBA00022679"/>
    </source>
</evidence>
<dbReference type="GO" id="GO:0017095">
    <property type="term" value="F:heparan sulfate 6-sulfotransferase activity"/>
    <property type="evidence" value="ECO:0007669"/>
    <property type="project" value="TreeGrafter"/>
</dbReference>
<reference evidence="11" key="1">
    <citation type="journal article" date="2013" name="Genetics">
        <title>The draft genome and transcriptome of Panagrellus redivivus are shaped by the harsh demands of a free-living lifestyle.</title>
        <authorList>
            <person name="Srinivasan J."/>
            <person name="Dillman A.R."/>
            <person name="Macchietto M.G."/>
            <person name="Heikkinen L."/>
            <person name="Lakso M."/>
            <person name="Fracchia K.M."/>
            <person name="Antoshechkin I."/>
            <person name="Mortazavi A."/>
            <person name="Wong G."/>
            <person name="Sternberg P.W."/>
        </authorList>
    </citation>
    <scope>NUCLEOTIDE SEQUENCE [LARGE SCALE GENOMIC DNA]</scope>
    <source>
        <strain evidence="11">MT8872</strain>
    </source>
</reference>
<evidence type="ECO:0000313" key="12">
    <source>
        <dbReference type="WBParaSite" id="Pan_g9538.t1"/>
    </source>
</evidence>
<keyword evidence="4 9" id="KW-0812">Transmembrane</keyword>
<name>A0A7E4WCA1_PANRE</name>
<dbReference type="GO" id="GO:0016020">
    <property type="term" value="C:membrane"/>
    <property type="evidence" value="ECO:0007669"/>
    <property type="project" value="UniProtKB-SubCell"/>
</dbReference>
<dbReference type="PANTHER" id="PTHR12812">
    <property type="entry name" value="HEPARAN SULFATE 6-O-SULFOTRANSFERASE 3"/>
    <property type="match status" value="1"/>
</dbReference>
<accession>A0A7E4WCA1</accession>
<keyword evidence="3 9" id="KW-0808">Transferase</keyword>
<feature type="region of interest" description="Disordered" evidence="10">
    <location>
        <begin position="426"/>
        <end position="471"/>
    </location>
</feature>
<dbReference type="FunFam" id="3.40.50.300:FF:000347">
    <property type="entry name" value="Heparan-sulfate 6-O-sulfotransferase"/>
    <property type="match status" value="1"/>
</dbReference>
<dbReference type="Proteomes" id="UP000492821">
    <property type="component" value="Unassembled WGS sequence"/>
</dbReference>
<comment type="function">
    <text evidence="9">6-O-sulfation enzyme which catalyzes the transfer of sulfate from 3'-phosphoadenosine 5'-phosphosulfate (PAPS) to position 6 of the N-sulfoglucosamine residue (GlcNS) of heparan sulfate.</text>
</comment>
<feature type="transmembrane region" description="Helical" evidence="9">
    <location>
        <begin position="38"/>
        <end position="60"/>
    </location>
</feature>
<evidence type="ECO:0000256" key="4">
    <source>
        <dbReference type="ARBA" id="ARBA00022692"/>
    </source>
</evidence>
<dbReference type="EC" id="2.8.2.-" evidence="9"/>
<evidence type="ECO:0000256" key="2">
    <source>
        <dbReference type="ARBA" id="ARBA00010109"/>
    </source>
</evidence>
<keyword evidence="5 9" id="KW-0735">Signal-anchor</keyword>
<dbReference type="Pfam" id="PF03567">
    <property type="entry name" value="Sulfotransfer_2"/>
    <property type="match status" value="1"/>
</dbReference>
<evidence type="ECO:0000256" key="7">
    <source>
        <dbReference type="ARBA" id="ARBA00023136"/>
    </source>
</evidence>
<dbReference type="InterPro" id="IPR005331">
    <property type="entry name" value="Sulfotransferase"/>
</dbReference>